<evidence type="ECO:0000313" key="3">
    <source>
        <dbReference type="EMBL" id="JAG24789.1"/>
    </source>
</evidence>
<accession>A0A0A9XXX2</accession>
<evidence type="ECO:0000313" key="2">
    <source>
        <dbReference type="EMBL" id="JAG24785.1"/>
    </source>
</evidence>
<evidence type="ECO:0000256" key="1">
    <source>
        <dbReference type="SAM" id="MobiDB-lite"/>
    </source>
</evidence>
<dbReference type="EMBL" id="GBHO01018815">
    <property type="protein sequence ID" value="JAG24789.1"/>
    <property type="molecule type" value="Transcribed_RNA"/>
</dbReference>
<evidence type="ECO:0000313" key="4">
    <source>
        <dbReference type="EMBL" id="JAG60429.1"/>
    </source>
</evidence>
<reference evidence="4" key="3">
    <citation type="submission" date="2014-09" db="EMBL/GenBank/DDBJ databases">
        <authorList>
            <person name="Magalhaes I.L.F."/>
            <person name="Oliveira U."/>
            <person name="Santos F.R."/>
            <person name="Vidigal T.H.D.A."/>
            <person name="Brescovit A.D."/>
            <person name="Santos A.J."/>
        </authorList>
    </citation>
    <scope>NUCLEOTIDE SEQUENCE</scope>
</reference>
<organism evidence="3">
    <name type="scientific">Lygus hesperus</name>
    <name type="common">Western plant bug</name>
    <dbReference type="NCBI Taxonomy" id="30085"/>
    <lineage>
        <taxon>Eukaryota</taxon>
        <taxon>Metazoa</taxon>
        <taxon>Ecdysozoa</taxon>
        <taxon>Arthropoda</taxon>
        <taxon>Hexapoda</taxon>
        <taxon>Insecta</taxon>
        <taxon>Pterygota</taxon>
        <taxon>Neoptera</taxon>
        <taxon>Paraneoptera</taxon>
        <taxon>Hemiptera</taxon>
        <taxon>Heteroptera</taxon>
        <taxon>Panheteroptera</taxon>
        <taxon>Cimicomorpha</taxon>
        <taxon>Miridae</taxon>
        <taxon>Mirini</taxon>
        <taxon>Lygus</taxon>
    </lineage>
</organism>
<sequence length="137" mass="15730">KEEPKAFKQEEPKALKKEEPKKATRRKMTEDDFHLIGNIMDDSDWKKSYAKDIPSAKCFIKGKYITEDEKTWHYKFNYVSQDEKKLCQLHITNQDKLTHAPPHSCKKNSGGTKKCKVFLKSAADNSESSEGSSESAE</sequence>
<dbReference type="EMBL" id="GBRD01005392">
    <property type="protein sequence ID" value="JAG60429.1"/>
    <property type="molecule type" value="Transcribed_RNA"/>
</dbReference>
<dbReference type="AlphaFoldDB" id="A0A0A9XXX2"/>
<dbReference type="EMBL" id="GBHO01018819">
    <property type="protein sequence ID" value="JAG24785.1"/>
    <property type="molecule type" value="Transcribed_RNA"/>
</dbReference>
<reference evidence="3" key="2">
    <citation type="submission" date="2014-07" db="EMBL/GenBank/DDBJ databases">
        <authorList>
            <person name="Hull J."/>
        </authorList>
    </citation>
    <scope>NUCLEOTIDE SEQUENCE</scope>
</reference>
<feature type="region of interest" description="Disordered" evidence="1">
    <location>
        <begin position="1"/>
        <end position="29"/>
    </location>
</feature>
<name>A0A0A9XXX2_LYGHE</name>
<proteinExistence type="predicted"/>
<gene>
    <name evidence="3" type="primary">whiA_1</name>
    <name evidence="2" type="synonym">whiA_0</name>
    <name evidence="2" type="ORF">CM83_33279</name>
    <name evidence="3" type="ORF">CM83_33280</name>
</gene>
<protein>
    <submittedName>
        <fullName evidence="3">Putative sporulation transcription regulator WhiA</fullName>
    </submittedName>
</protein>
<dbReference type="EMBL" id="GBRD01005391">
    <property type="protein sequence ID" value="JAG60430.1"/>
    <property type="molecule type" value="Transcribed_RNA"/>
</dbReference>
<reference evidence="3" key="1">
    <citation type="journal article" date="2014" name="PLoS ONE">
        <title>Transcriptome-Based Identification of ABC Transporters in the Western Tarnished Plant Bug Lygus hesperus.</title>
        <authorList>
            <person name="Hull J.J."/>
            <person name="Chaney K."/>
            <person name="Geib S.M."/>
            <person name="Fabrick J.A."/>
            <person name="Brent C.S."/>
            <person name="Walsh D."/>
            <person name="Lavine L.C."/>
        </authorList>
    </citation>
    <scope>NUCLEOTIDE SEQUENCE</scope>
</reference>
<feature type="non-terminal residue" evidence="3">
    <location>
        <position position="1"/>
    </location>
</feature>